<sequence length="246" mass="26545">MKKQSALQAWNMLVLSLPKGIAAFVIAVVGLSVSLPLSVFLIGVPLLAATLVLCRMIMAGEVRDVTAWLLGREHPSVSAPSESGQAAGEQQGWRSWLLSVLKDGRSYRGILFGIMQLPISIAAFTFAIVLPVTTFALLLSPIAYEVGMQAFDFNLFSSEWGLLDRLLDWDLTSAQRSWISCGVGVLLTLLLPLFLKGLGRWYAAWILSVSGPEPAQHPAPEPGRGTPHFVETISGAELSTLSKLTS</sequence>
<feature type="transmembrane region" description="Helical" evidence="1">
    <location>
        <begin position="39"/>
        <end position="58"/>
    </location>
</feature>
<keyword evidence="1" id="KW-0472">Membrane</keyword>
<dbReference type="AlphaFoldDB" id="A0A9X2BPD6"/>
<feature type="transmembrane region" description="Helical" evidence="1">
    <location>
        <begin position="177"/>
        <end position="195"/>
    </location>
</feature>
<proteinExistence type="predicted"/>
<name>A0A9X2BPD6_9BACL</name>
<keyword evidence="4" id="KW-1185">Reference proteome</keyword>
<dbReference type="Proteomes" id="UP001139534">
    <property type="component" value="Unassembled WGS sequence"/>
</dbReference>
<evidence type="ECO:0000313" key="3">
    <source>
        <dbReference type="EMBL" id="MCK8487038.1"/>
    </source>
</evidence>
<feature type="transmembrane region" description="Helical" evidence="1">
    <location>
        <begin position="110"/>
        <end position="139"/>
    </location>
</feature>
<dbReference type="EMBL" id="JALPRK010000005">
    <property type="protein sequence ID" value="MCK8487038.1"/>
    <property type="molecule type" value="Genomic_DNA"/>
</dbReference>
<keyword evidence="1" id="KW-1133">Transmembrane helix</keyword>
<feature type="domain" description="Putative sensor" evidence="2">
    <location>
        <begin position="13"/>
        <end position="204"/>
    </location>
</feature>
<dbReference type="Pfam" id="PF13796">
    <property type="entry name" value="Sensor"/>
    <property type="match status" value="1"/>
</dbReference>
<dbReference type="RefSeq" id="WP_248551250.1">
    <property type="nucleotide sequence ID" value="NZ_JALPRK010000005.1"/>
</dbReference>
<evidence type="ECO:0000259" key="2">
    <source>
        <dbReference type="Pfam" id="PF13796"/>
    </source>
</evidence>
<keyword evidence="1" id="KW-0812">Transmembrane</keyword>
<accession>A0A9X2BPD6</accession>
<evidence type="ECO:0000256" key="1">
    <source>
        <dbReference type="SAM" id="Phobius"/>
    </source>
</evidence>
<dbReference type="InterPro" id="IPR025828">
    <property type="entry name" value="Put_sensor_dom"/>
</dbReference>
<gene>
    <name evidence="3" type="ORF">M0651_07640</name>
</gene>
<evidence type="ECO:0000313" key="4">
    <source>
        <dbReference type="Proteomes" id="UP001139534"/>
    </source>
</evidence>
<reference evidence="3" key="1">
    <citation type="submission" date="2022-04" db="EMBL/GenBank/DDBJ databases">
        <authorList>
            <person name="Seo M.-J."/>
        </authorList>
    </citation>
    <scope>NUCLEOTIDE SEQUENCE</scope>
    <source>
        <strain evidence="3">MBLB2552</strain>
    </source>
</reference>
<comment type="caution">
    <text evidence="3">The sequence shown here is derived from an EMBL/GenBank/DDBJ whole genome shotgun (WGS) entry which is preliminary data.</text>
</comment>
<feature type="transmembrane region" description="Helical" evidence="1">
    <location>
        <begin position="12"/>
        <end position="33"/>
    </location>
</feature>
<organism evidence="3 4">
    <name type="scientific">Paenibacillus mellifer</name>
    <dbReference type="NCBI Taxonomy" id="2937794"/>
    <lineage>
        <taxon>Bacteria</taxon>
        <taxon>Bacillati</taxon>
        <taxon>Bacillota</taxon>
        <taxon>Bacilli</taxon>
        <taxon>Bacillales</taxon>
        <taxon>Paenibacillaceae</taxon>
        <taxon>Paenibacillus</taxon>
    </lineage>
</organism>
<protein>
    <submittedName>
        <fullName evidence="3">Sensor domain-containing protein</fullName>
    </submittedName>
</protein>